<keyword evidence="5" id="KW-0511">Multifunctional enzyme</keyword>
<evidence type="ECO:0000256" key="3">
    <source>
        <dbReference type="ARBA" id="ARBA00023002"/>
    </source>
</evidence>
<dbReference type="InterPro" id="IPR036291">
    <property type="entry name" value="NAD(P)-bd_dom_sf"/>
</dbReference>
<name>A0A918V2H1_9ACTN</name>
<comment type="function">
    <text evidence="5">Catalyzes the two-step NADP-dependent conversion of GDP-4-dehydro-6-deoxy-D-mannose to GDP-fucose, involving an epimerase and a reductase reaction.</text>
</comment>
<evidence type="ECO:0000313" key="9">
    <source>
        <dbReference type="Proteomes" id="UP000634660"/>
    </source>
</evidence>
<feature type="site" description="Important for catalytic activity" evidence="5">
    <location>
        <position position="189"/>
    </location>
</feature>
<feature type="site" description="Important for catalytic activity" evidence="5">
    <location>
        <position position="191"/>
    </location>
</feature>
<dbReference type="InterPro" id="IPR028614">
    <property type="entry name" value="GDP_fucose/colitose_synth"/>
</dbReference>
<feature type="binding site" evidence="5">
    <location>
        <begin position="93"/>
        <end position="99"/>
    </location>
    <ligand>
        <name>NADP(+)</name>
        <dbReference type="ChEBI" id="CHEBI:58349"/>
    </ligand>
</feature>
<comment type="caution">
    <text evidence="8">The sequence shown here is derived from an EMBL/GenBank/DDBJ whole genome shotgun (WGS) entry which is preliminary data.</text>
</comment>
<feature type="binding site" evidence="5">
    <location>
        <position position="291"/>
    </location>
    <ligand>
        <name>substrate</name>
    </ligand>
</feature>
<evidence type="ECO:0000256" key="4">
    <source>
        <dbReference type="ARBA" id="ARBA00023235"/>
    </source>
</evidence>
<feature type="region of interest" description="Disordered" evidence="6">
    <location>
        <begin position="1"/>
        <end position="65"/>
    </location>
</feature>
<dbReference type="Gene3D" id="3.90.25.10">
    <property type="entry name" value="UDP-galactose 4-epimerase, domain 1"/>
    <property type="match status" value="1"/>
</dbReference>
<dbReference type="CDD" id="cd05239">
    <property type="entry name" value="GDP_FS_SDR_e"/>
    <property type="match status" value="1"/>
</dbReference>
<dbReference type="GO" id="GO:0050577">
    <property type="term" value="F:GDP-L-fucose synthase activity"/>
    <property type="evidence" value="ECO:0007669"/>
    <property type="project" value="UniProtKB-UniRule"/>
</dbReference>
<evidence type="ECO:0000256" key="1">
    <source>
        <dbReference type="ARBA" id="ARBA00005959"/>
    </source>
</evidence>
<keyword evidence="2 5" id="KW-0521">NADP</keyword>
<keyword evidence="4 5" id="KW-0413">Isomerase</keyword>
<feature type="binding site" evidence="5">
    <location>
        <begin position="187"/>
        <end position="190"/>
    </location>
    <ligand>
        <name>NADP(+)</name>
        <dbReference type="ChEBI" id="CHEBI:58349"/>
    </ligand>
</feature>
<dbReference type="Gene3D" id="3.40.50.720">
    <property type="entry name" value="NAD(P)-binding Rossmann-like Domain"/>
    <property type="match status" value="1"/>
</dbReference>
<dbReference type="Pfam" id="PF01370">
    <property type="entry name" value="Epimerase"/>
    <property type="match status" value="1"/>
</dbReference>
<protein>
    <recommendedName>
        <fullName evidence="5">GDP-L-fucose synthase</fullName>
        <ecNumber evidence="5">1.1.1.271</ecNumber>
    </recommendedName>
    <alternativeName>
        <fullName evidence="5">GDP-4-keto-6-deoxy-D-mannose-3,5-epimerase-4-reductase</fullName>
    </alternativeName>
</protein>
<comment type="catalytic activity">
    <reaction evidence="5">
        <text>GDP-beta-L-fucose + NADP(+) = GDP-4-dehydro-alpha-D-rhamnose + NADPH + H(+)</text>
        <dbReference type="Rhea" id="RHEA:18885"/>
        <dbReference type="ChEBI" id="CHEBI:15378"/>
        <dbReference type="ChEBI" id="CHEBI:57273"/>
        <dbReference type="ChEBI" id="CHEBI:57783"/>
        <dbReference type="ChEBI" id="CHEBI:57964"/>
        <dbReference type="ChEBI" id="CHEBI:58349"/>
        <dbReference type="EC" id="1.1.1.271"/>
    </reaction>
</comment>
<dbReference type="InterPro" id="IPR001509">
    <property type="entry name" value="Epimerase_deHydtase"/>
</dbReference>
<organism evidence="8 9">
    <name type="scientific">Streptomyces subrutilus</name>
    <dbReference type="NCBI Taxonomy" id="36818"/>
    <lineage>
        <taxon>Bacteria</taxon>
        <taxon>Bacillati</taxon>
        <taxon>Actinomycetota</taxon>
        <taxon>Actinomycetes</taxon>
        <taxon>Kitasatosporales</taxon>
        <taxon>Streptomycetaceae</taxon>
        <taxon>Streptomyces</taxon>
    </lineage>
</organism>
<proteinExistence type="inferred from homology"/>
<feature type="binding site" evidence="5">
    <location>
        <position position="269"/>
    </location>
    <ligand>
        <name>substrate</name>
    </ligand>
</feature>
<dbReference type="Proteomes" id="UP000634660">
    <property type="component" value="Unassembled WGS sequence"/>
</dbReference>
<comment type="similarity">
    <text evidence="1 5">Belongs to the NAD(P)-dependent epimerase/dehydratase family. Fucose synthase subfamily.</text>
</comment>
<keyword evidence="3 5" id="KW-0560">Oxidoreductase</keyword>
<evidence type="ECO:0000256" key="5">
    <source>
        <dbReference type="HAMAP-Rule" id="MF_00956"/>
    </source>
</evidence>
<evidence type="ECO:0000256" key="6">
    <source>
        <dbReference type="SAM" id="MobiDB-lite"/>
    </source>
</evidence>
<accession>A0A918V2H1</accession>
<feature type="binding site" evidence="5">
    <location>
        <position position="261"/>
    </location>
    <ligand>
        <name>NADP(+)</name>
        <dbReference type="ChEBI" id="CHEBI:58349"/>
    </ligand>
</feature>
<dbReference type="PANTHER" id="PTHR43238">
    <property type="entry name" value="GDP-L-FUCOSE SYNTHASE"/>
    <property type="match status" value="1"/>
</dbReference>
<feature type="domain" description="NAD-dependent epimerase/dehydratase" evidence="7">
    <location>
        <begin position="89"/>
        <end position="319"/>
    </location>
</feature>
<reference evidence="8" key="2">
    <citation type="submission" date="2020-09" db="EMBL/GenBank/DDBJ databases">
        <authorList>
            <person name="Sun Q."/>
            <person name="Ohkuma M."/>
        </authorList>
    </citation>
    <scope>NUCLEOTIDE SEQUENCE</scope>
    <source>
        <strain evidence="8">JCM 4834</strain>
    </source>
</reference>
<evidence type="ECO:0000259" key="7">
    <source>
        <dbReference type="Pfam" id="PF01370"/>
    </source>
</evidence>
<dbReference type="HAMAP" id="MF_00956">
    <property type="entry name" value="GDP_fucose_synth"/>
    <property type="match status" value="1"/>
</dbReference>
<feature type="active site" description="Proton donor/acceptor" evidence="5">
    <location>
        <position position="218"/>
    </location>
</feature>
<sequence>MAGRSAGGPGGRAPGGRSRPRDAPVRAAAGLDAYRTRPVRPPSRRIPAGAAGGGRAVAGSGPAPPGRGRTGIICGMTSPLPLLPPHARVFVAGHRGLVGSAVARRLTADGHEVLARGRADLDLRDAAATAAYLADVRPDAVVLAAAKVGGIMANSTYPVQFLEDNLRIQLSVIAGAHAAGVGRLLFLGSSCIYPKLAPQPIGEDALLTGPLEPTNEAYALAKIAGIVQVQSYRKQYGASYISAMPTNLYGPGDNFDLETSHVLPALIRRFHEAAAEGREEVTLWGSGTPRREFLHVDDLAAACVVLLNGYDGDEPVNIGCGEDLTIRELAETVAEVTGFRGELAWDTSKPDGTPRKLLDVRRLTALGWKPGIPLREGIATTYRWWREQG</sequence>
<dbReference type="AlphaFoldDB" id="A0A918V2H1"/>
<dbReference type="GO" id="GO:0016853">
    <property type="term" value="F:isomerase activity"/>
    <property type="evidence" value="ECO:0007669"/>
    <property type="project" value="UniProtKB-KW"/>
</dbReference>
<feature type="binding site" evidence="5">
    <location>
        <begin position="245"/>
        <end position="248"/>
    </location>
    <ligand>
        <name>NADP(+)</name>
        <dbReference type="ChEBI" id="CHEBI:58349"/>
    </ligand>
</feature>
<feature type="binding site" evidence="5">
    <location>
        <position position="351"/>
    </location>
    <ligand>
        <name>substrate</name>
    </ligand>
</feature>
<dbReference type="EC" id="1.1.1.271" evidence="5"/>
<dbReference type="EMBL" id="BMVX01000005">
    <property type="protein sequence ID" value="GGZ58607.1"/>
    <property type="molecule type" value="Genomic_DNA"/>
</dbReference>
<feature type="binding site" evidence="5">
    <location>
        <position position="222"/>
    </location>
    <ligand>
        <name>NADP(+)</name>
        <dbReference type="ChEBI" id="CHEBI:58349"/>
    </ligand>
</feature>
<dbReference type="SUPFAM" id="SSF51735">
    <property type="entry name" value="NAD(P)-binding Rossmann-fold domains"/>
    <property type="match status" value="1"/>
</dbReference>
<feature type="binding site" evidence="5">
    <location>
        <position position="284"/>
    </location>
    <ligand>
        <name>substrate</name>
    </ligand>
</feature>
<dbReference type="GO" id="GO:0042351">
    <property type="term" value="P:'de novo' GDP-L-fucose biosynthetic process"/>
    <property type="evidence" value="ECO:0007669"/>
    <property type="project" value="UniProtKB-UniRule"/>
</dbReference>
<evidence type="ECO:0000256" key="2">
    <source>
        <dbReference type="ARBA" id="ARBA00022857"/>
    </source>
</evidence>
<dbReference type="PANTHER" id="PTHR43238:SF1">
    <property type="entry name" value="GDP-L-FUCOSE SYNTHASE"/>
    <property type="match status" value="1"/>
</dbReference>
<evidence type="ECO:0000313" key="8">
    <source>
        <dbReference type="EMBL" id="GGZ58607.1"/>
    </source>
</evidence>
<comment type="pathway">
    <text evidence="5">Nucleotide-sugar biosynthesis; GDP-L-fucose biosynthesis via de novo pathway; GDP-L-fucose from GDP-alpha-D-mannose: step 2/2.</text>
</comment>
<feature type="compositionally biased region" description="Gly residues" evidence="6">
    <location>
        <begin position="1"/>
        <end position="14"/>
    </location>
</feature>
<gene>
    <name evidence="5 8" type="primary">fcl</name>
    <name evidence="8" type="ORF">GCM10010371_17660</name>
</gene>
<dbReference type="GO" id="GO:0070401">
    <property type="term" value="F:NADP+ binding"/>
    <property type="evidence" value="ECO:0007669"/>
    <property type="project" value="UniProtKB-UniRule"/>
</dbReference>
<reference evidence="8" key="1">
    <citation type="journal article" date="2014" name="Int. J. Syst. Evol. Microbiol.">
        <title>Complete genome sequence of Corynebacterium casei LMG S-19264T (=DSM 44701T), isolated from a smear-ripened cheese.</title>
        <authorList>
            <consortium name="US DOE Joint Genome Institute (JGI-PGF)"/>
            <person name="Walter F."/>
            <person name="Albersmeier A."/>
            <person name="Kalinowski J."/>
            <person name="Ruckert C."/>
        </authorList>
    </citation>
    <scope>NUCLEOTIDE SEQUENCE</scope>
    <source>
        <strain evidence="8">JCM 4834</strain>
    </source>
</reference>